<proteinExistence type="predicted"/>
<evidence type="ECO:0000313" key="3">
    <source>
        <dbReference type="Proteomes" id="UP001235939"/>
    </source>
</evidence>
<feature type="region of interest" description="Disordered" evidence="1">
    <location>
        <begin position="58"/>
        <end position="77"/>
    </location>
</feature>
<dbReference type="InterPro" id="IPR052709">
    <property type="entry name" value="Transposase-MT_Hybrid"/>
</dbReference>
<gene>
    <name evidence="2" type="ORF">LAZ67_X003052</name>
</gene>
<reference evidence="2 3" key="1">
    <citation type="submission" date="2022-03" db="EMBL/GenBank/DDBJ databases">
        <title>A chromosomal length assembly of Cordylochernes scorpioides.</title>
        <authorList>
            <person name="Zeh D."/>
            <person name="Zeh J."/>
        </authorList>
    </citation>
    <scope>NUCLEOTIDE SEQUENCE [LARGE SCALE GENOMIC DNA]</scope>
    <source>
        <strain evidence="2">IN4F17</strain>
        <tissue evidence="2">Whole Body</tissue>
    </source>
</reference>
<dbReference type="Gene3D" id="3.30.420.10">
    <property type="entry name" value="Ribonuclease H-like superfamily/Ribonuclease H"/>
    <property type="match status" value="1"/>
</dbReference>
<accession>A0ABY6LTU4</accession>
<feature type="compositionally biased region" description="Basic and acidic residues" evidence="1">
    <location>
        <begin position="449"/>
        <end position="460"/>
    </location>
</feature>
<evidence type="ECO:0000256" key="1">
    <source>
        <dbReference type="SAM" id="MobiDB-lite"/>
    </source>
</evidence>
<dbReference type="InterPro" id="IPR036397">
    <property type="entry name" value="RNaseH_sf"/>
</dbReference>
<feature type="region of interest" description="Disordered" evidence="1">
    <location>
        <begin position="558"/>
        <end position="670"/>
    </location>
</feature>
<protein>
    <recommendedName>
        <fullName evidence="4">Transposase</fullName>
    </recommendedName>
</protein>
<evidence type="ECO:0000313" key="2">
    <source>
        <dbReference type="EMBL" id="UYV84670.1"/>
    </source>
</evidence>
<evidence type="ECO:0008006" key="4">
    <source>
        <dbReference type="Google" id="ProtNLM"/>
    </source>
</evidence>
<keyword evidence="3" id="KW-1185">Reference proteome</keyword>
<dbReference type="EMBL" id="CP092886">
    <property type="protein sequence ID" value="UYV84670.1"/>
    <property type="molecule type" value="Genomic_DNA"/>
</dbReference>
<feature type="compositionally biased region" description="Basic and acidic residues" evidence="1">
    <location>
        <begin position="659"/>
        <end position="670"/>
    </location>
</feature>
<feature type="compositionally biased region" description="Polar residues" evidence="1">
    <location>
        <begin position="65"/>
        <end position="74"/>
    </location>
</feature>
<organism evidence="2 3">
    <name type="scientific">Cordylochernes scorpioides</name>
    <dbReference type="NCBI Taxonomy" id="51811"/>
    <lineage>
        <taxon>Eukaryota</taxon>
        <taxon>Metazoa</taxon>
        <taxon>Ecdysozoa</taxon>
        <taxon>Arthropoda</taxon>
        <taxon>Chelicerata</taxon>
        <taxon>Arachnida</taxon>
        <taxon>Pseudoscorpiones</taxon>
        <taxon>Cheliferoidea</taxon>
        <taxon>Chernetidae</taxon>
        <taxon>Cordylochernes</taxon>
    </lineage>
</organism>
<name>A0ABY6LTU4_9ARAC</name>
<feature type="region of interest" description="Disordered" evidence="1">
    <location>
        <begin position="370"/>
        <end position="462"/>
    </location>
</feature>
<dbReference type="Pfam" id="PF01359">
    <property type="entry name" value="Transposase_1"/>
    <property type="match status" value="1"/>
</dbReference>
<dbReference type="PANTHER" id="PTHR46060">
    <property type="entry name" value="MARINER MOS1 TRANSPOSASE-LIKE PROTEIN"/>
    <property type="match status" value="1"/>
</dbReference>
<feature type="compositionally biased region" description="Basic and acidic residues" evidence="1">
    <location>
        <begin position="567"/>
        <end position="582"/>
    </location>
</feature>
<dbReference type="InterPro" id="IPR001888">
    <property type="entry name" value="Transposase_1"/>
</dbReference>
<dbReference type="PANTHER" id="PTHR46060:SF1">
    <property type="entry name" value="MARINER MOS1 TRANSPOSASE-LIKE PROTEIN"/>
    <property type="match status" value="1"/>
</dbReference>
<feature type="compositionally biased region" description="Polar residues" evidence="1">
    <location>
        <begin position="378"/>
        <end position="398"/>
    </location>
</feature>
<dbReference type="Proteomes" id="UP001235939">
    <property type="component" value="Chromosome X"/>
</dbReference>
<sequence>MDYSSKRRPCRICLNRGHAGRFHPENRCWFRERAVQAPPRCKLHVRAVSIHGHLDADNSPFERMPTSSASTLLTPRSPEIDIHNGGLHGRDSCQLEYDVWTEQPYLAPGNASFGDGLAFYDHFGVPSGPHRMNIANEMLDSVRDEPNLLQRVITGDEAGVVHHEFLPQGRTVNKEYYLQVMRNLREAIRQKRPDLWKNKNWLLHHDNAPAHTSLLVCDFLAKNNTLMMPQPPYSPDLAPCDFFLFPKLNKLMKGRRYATLDEIKTASKEELKNILKNDFFKGFEDWKNRWHNTRSTGHDNHELLLGPLHCINCAGTEALVLTAWRVGRTMCLASAALGIRLAGSSGKVGRLDGYLHMLISTFPWCPEEAQIPSGSERMPNNTSLDISDNSPATPTNGPGKSPMEAGTLRTARFVTTRDDRKGAHLSPRKATRPPEDLSSGAFRTARSGYLEREDRKDRPSPSDIRLNRIINMEVPVDPFLLIDPSSEARIGSIVEESGAEMDATKAGSALEELEHLRVKKWNLEEKILSPTTLQYGIERGVAAALLESLKLAEVEVCPPNDASPVLPRRETPRNEKTEEPARARSYCPEVEGDPVQITNRDEKAVPPSPPKQPVHTRNSEMAENKRKKKKRVEKLSAKKKESRTEVTAGSKLDPPRATPTEEVKEPPPLKKIRAEAFKIPQRRPRLPSQNPQRSRAPPRWKEDLTLVVEWSEDAGSGLMLVVLKGIAGSVPGHRYDLKMIRGGGAVALILKNPDDKKLAVEAIEREPAMRL</sequence>
<feature type="compositionally biased region" description="Basic and acidic residues" evidence="1">
    <location>
        <begin position="633"/>
        <end position="644"/>
    </location>
</feature>